<dbReference type="GO" id="GO:0016020">
    <property type="term" value="C:membrane"/>
    <property type="evidence" value="ECO:0007669"/>
    <property type="project" value="UniProtKB-SubCell"/>
</dbReference>
<keyword evidence="6 11" id="KW-1133">Transmembrane helix</keyword>
<protein>
    <recommendedName>
        <fullName evidence="16">Cation/H+ exchanger domain-containing protein</fullName>
    </recommendedName>
</protein>
<evidence type="ECO:0000259" key="12">
    <source>
        <dbReference type="Pfam" id="PF00999"/>
    </source>
</evidence>
<evidence type="ECO:0000256" key="6">
    <source>
        <dbReference type="ARBA" id="ARBA00022989"/>
    </source>
</evidence>
<evidence type="ECO:0000256" key="9">
    <source>
        <dbReference type="ARBA" id="ARBA00038341"/>
    </source>
</evidence>
<dbReference type="InterPro" id="IPR050794">
    <property type="entry name" value="CPA2_transporter"/>
</dbReference>
<evidence type="ECO:0000256" key="3">
    <source>
        <dbReference type="ARBA" id="ARBA00022538"/>
    </source>
</evidence>
<evidence type="ECO:0000256" key="10">
    <source>
        <dbReference type="SAM" id="MobiDB-lite"/>
    </source>
</evidence>
<dbReference type="Proteomes" id="UP000242715">
    <property type="component" value="Unassembled WGS sequence"/>
</dbReference>
<feature type="transmembrane region" description="Helical" evidence="11">
    <location>
        <begin position="113"/>
        <end position="131"/>
    </location>
</feature>
<dbReference type="Gene3D" id="1.20.1530.20">
    <property type="match status" value="1"/>
</dbReference>
<feature type="transmembrane region" description="Helical" evidence="11">
    <location>
        <begin position="137"/>
        <end position="167"/>
    </location>
</feature>
<dbReference type="OrthoDB" id="1938353at2759"/>
<dbReference type="InterPro" id="IPR006153">
    <property type="entry name" value="Cation/H_exchanger_TM"/>
</dbReference>
<name>A0A2Z6MJT4_TRISU</name>
<comment type="subcellular location">
    <subcellularLocation>
        <location evidence="1">Membrane</location>
        <topology evidence="1">Multi-pass membrane protein</topology>
    </subcellularLocation>
</comment>
<keyword evidence="8 11" id="KW-0472">Membrane</keyword>
<feature type="compositionally biased region" description="Basic residues" evidence="10">
    <location>
        <begin position="748"/>
        <end position="758"/>
    </location>
</feature>
<keyword evidence="3" id="KW-0633">Potassium transport</keyword>
<dbReference type="Pfam" id="PF00999">
    <property type="entry name" value="Na_H_Exchanger"/>
    <property type="match status" value="1"/>
</dbReference>
<feature type="compositionally biased region" description="Basic and acidic residues" evidence="10">
    <location>
        <begin position="736"/>
        <end position="747"/>
    </location>
</feature>
<feature type="transmembrane region" description="Helical" evidence="11">
    <location>
        <begin position="208"/>
        <end position="228"/>
    </location>
</feature>
<evidence type="ECO:0000256" key="2">
    <source>
        <dbReference type="ARBA" id="ARBA00022448"/>
    </source>
</evidence>
<feature type="region of interest" description="Disordered" evidence="10">
    <location>
        <begin position="735"/>
        <end position="758"/>
    </location>
</feature>
<dbReference type="GO" id="GO:0006885">
    <property type="term" value="P:regulation of pH"/>
    <property type="evidence" value="ECO:0007669"/>
    <property type="project" value="TreeGrafter"/>
</dbReference>
<evidence type="ECO:0000256" key="5">
    <source>
        <dbReference type="ARBA" id="ARBA00022958"/>
    </source>
</evidence>
<evidence type="ECO:0000259" key="13">
    <source>
        <dbReference type="Pfam" id="PF23256"/>
    </source>
</evidence>
<dbReference type="EMBL" id="DF973510">
    <property type="protein sequence ID" value="GAU32896.1"/>
    <property type="molecule type" value="Genomic_DNA"/>
</dbReference>
<evidence type="ECO:0000256" key="1">
    <source>
        <dbReference type="ARBA" id="ARBA00004141"/>
    </source>
</evidence>
<dbReference type="Pfam" id="PF23256">
    <property type="entry name" value="CHX17_2nd"/>
    <property type="match status" value="1"/>
</dbReference>
<keyword evidence="15" id="KW-1185">Reference proteome</keyword>
<keyword evidence="7" id="KW-0406">Ion transport</keyword>
<dbReference type="InterPro" id="IPR057291">
    <property type="entry name" value="CHX17_2nd"/>
</dbReference>
<dbReference type="GO" id="GO:0015297">
    <property type="term" value="F:antiporter activity"/>
    <property type="evidence" value="ECO:0007669"/>
    <property type="project" value="InterPro"/>
</dbReference>
<dbReference type="GO" id="GO:0012505">
    <property type="term" value="C:endomembrane system"/>
    <property type="evidence" value="ECO:0007669"/>
    <property type="project" value="TreeGrafter"/>
</dbReference>
<evidence type="ECO:0000256" key="7">
    <source>
        <dbReference type="ARBA" id="ARBA00023065"/>
    </source>
</evidence>
<dbReference type="GO" id="GO:0006813">
    <property type="term" value="P:potassium ion transport"/>
    <property type="evidence" value="ECO:0007669"/>
    <property type="project" value="UniProtKB-KW"/>
</dbReference>
<reference evidence="15" key="1">
    <citation type="journal article" date="2017" name="Front. Plant Sci.">
        <title>Climate Clever Clovers: New Paradigm to Reduce the Environmental Footprint of Ruminants by Breeding Low Methanogenic Forages Utilizing Haplotype Variation.</title>
        <authorList>
            <person name="Kaur P."/>
            <person name="Appels R."/>
            <person name="Bayer P.E."/>
            <person name="Keeble-Gagnere G."/>
            <person name="Wang J."/>
            <person name="Hirakawa H."/>
            <person name="Shirasawa K."/>
            <person name="Vercoe P."/>
            <person name="Stefanova K."/>
            <person name="Durmic Z."/>
            <person name="Nichols P."/>
            <person name="Revell C."/>
            <person name="Isobe S.N."/>
            <person name="Edwards D."/>
            <person name="Erskine W."/>
        </authorList>
    </citation>
    <scope>NUCLEOTIDE SEQUENCE [LARGE SCALE GENOMIC DNA]</scope>
    <source>
        <strain evidence="15">cv. Daliak</strain>
    </source>
</reference>
<dbReference type="InterPro" id="IPR038770">
    <property type="entry name" value="Na+/solute_symporter_sf"/>
</dbReference>
<feature type="region of interest" description="Disordered" evidence="10">
    <location>
        <begin position="790"/>
        <end position="814"/>
    </location>
</feature>
<dbReference type="AlphaFoldDB" id="A0A2Z6MJT4"/>
<keyword evidence="4 11" id="KW-0812">Transmembrane</keyword>
<accession>A0A2Z6MJT4</accession>
<evidence type="ECO:0008006" key="16">
    <source>
        <dbReference type="Google" id="ProtNLM"/>
    </source>
</evidence>
<evidence type="ECO:0000313" key="14">
    <source>
        <dbReference type="EMBL" id="GAU32896.1"/>
    </source>
</evidence>
<dbReference type="PANTHER" id="PTHR32468:SF120">
    <property type="entry name" value="CATION_H+ EXCHANGER 3"/>
    <property type="match status" value="1"/>
</dbReference>
<keyword evidence="5" id="KW-0630">Potassium</keyword>
<evidence type="ECO:0000256" key="11">
    <source>
        <dbReference type="SAM" id="Phobius"/>
    </source>
</evidence>
<evidence type="ECO:0000256" key="8">
    <source>
        <dbReference type="ARBA" id="ARBA00023136"/>
    </source>
</evidence>
<feature type="domain" description="Cation/H(+) antiporter central" evidence="13">
    <location>
        <begin position="285"/>
        <end position="409"/>
    </location>
</feature>
<evidence type="ECO:0000313" key="15">
    <source>
        <dbReference type="Proteomes" id="UP000242715"/>
    </source>
</evidence>
<evidence type="ECO:0000256" key="4">
    <source>
        <dbReference type="ARBA" id="ARBA00022692"/>
    </source>
</evidence>
<organism evidence="14 15">
    <name type="scientific">Trifolium subterraneum</name>
    <name type="common">Subterranean clover</name>
    <dbReference type="NCBI Taxonomy" id="3900"/>
    <lineage>
        <taxon>Eukaryota</taxon>
        <taxon>Viridiplantae</taxon>
        <taxon>Streptophyta</taxon>
        <taxon>Embryophyta</taxon>
        <taxon>Tracheophyta</taxon>
        <taxon>Spermatophyta</taxon>
        <taxon>Magnoliopsida</taxon>
        <taxon>eudicotyledons</taxon>
        <taxon>Gunneridae</taxon>
        <taxon>Pentapetalae</taxon>
        <taxon>rosids</taxon>
        <taxon>fabids</taxon>
        <taxon>Fabales</taxon>
        <taxon>Fabaceae</taxon>
        <taxon>Papilionoideae</taxon>
        <taxon>50 kb inversion clade</taxon>
        <taxon>NPAAA clade</taxon>
        <taxon>Hologalegina</taxon>
        <taxon>IRL clade</taxon>
        <taxon>Trifolieae</taxon>
        <taxon>Trifolium</taxon>
    </lineage>
</organism>
<dbReference type="GO" id="GO:1902600">
    <property type="term" value="P:proton transmembrane transport"/>
    <property type="evidence" value="ECO:0007669"/>
    <property type="project" value="InterPro"/>
</dbReference>
<dbReference type="PANTHER" id="PTHR32468">
    <property type="entry name" value="CATION/H + ANTIPORTER"/>
    <property type="match status" value="1"/>
</dbReference>
<comment type="similarity">
    <text evidence="9">Belongs to the monovalent cation:proton antiporter 2 (CPA2) transporter (TC 2.A.37) family. CHX (TC 2.A.37.4) subfamily.</text>
</comment>
<keyword evidence="2" id="KW-0813">Transport</keyword>
<proteinExistence type="inferred from homology"/>
<gene>
    <name evidence="14" type="ORF">TSUD_393170</name>
</gene>
<feature type="domain" description="Cation/H+ exchanger transmembrane" evidence="12">
    <location>
        <begin position="74"/>
        <end position="219"/>
    </location>
</feature>
<sequence length="911" mass="102306">MDNDRLYREWAGLIIGVTFEIKPLERFMTILFPYVIASLLSELQIQNSEIGRLALSSALVSDILRITITTNLVVMGVLSVKIDQEFVLGAFILGLSVPEGPPLGSALVKKLQFFGITLFLPIFVTTSVLKADFTMNFTAYVMVSTGIVIFITHLVKITVCFIAALCCKMPVTDALCLSLILNTKGVVEIGIFNALFDNDIINGQTYGAMIISVMFIASIVHWSVKLLYDPARKYAGYQKRNIMGLKRNSDIRILITLQKQNHISAAIDFLDLCCPTQESPITVDVLHVIELVGRALPVFIPHCLQRQASGSASHKSYSDDVILAFDIYQHDNENSVSINTYTAISPANLMFEDVCHLALDKVASIIILPFHIRWSADGVVESDDKKILRALNQKVLEIAPCSVGILVTRINLMPKATPTTSITSKYSPTRLAIIYLGGSDDDDEILCLAKRSMNNPRINLVVYHLVSKDCIEELEDLMVNGNELLQEMKNAESVNYQQIFTKDGSQTASFLREIINEHDYFIVGRRHEISSPQTDGLSEWSEFPELGVIGDFLAAPDLNSSASIMVVQQQISHKKELNGWIFYDDVKLTGKIEIWERNSGETPAQGLTLLSVVALKDNLVPIWKDLARWGVTSLDFNPKTQQNYSAQVWVRMYGLAQKYWRPNILFAIASSIVDMDLTQTLHYKVHVERIGFTFFVESYYENLLTYCSNYRIIGHHVEVCKKFNSNDENATITYPKETRNQPKEARKSYVRKKDNRMKKRRVRIAKNIDEIGVKVANNIEEVEIIENQPKAMAQKQIKKSPSTKNKDVGSKTQPVVRHNSFEALIDKDDGVDQSLKQQEDNQQVEVTVHPPKPMSLKAIIWQSPPLQWIKCNTNGASTPTAYACGGIFRNSNADFLCVFASKTDMVSAFSV</sequence>